<protein>
    <submittedName>
        <fullName evidence="1">Uncharacterized protein</fullName>
    </submittedName>
</protein>
<dbReference type="EMBL" id="CP037920">
    <property type="protein sequence ID" value="QDT97142.1"/>
    <property type="molecule type" value="Genomic_DNA"/>
</dbReference>
<dbReference type="KEGG" id="gaw:V144x_26130"/>
<dbReference type="AlphaFoldDB" id="A0A517VVV7"/>
<proteinExistence type="predicted"/>
<name>A0A517VVV7_9PLAN</name>
<organism evidence="1 2">
    <name type="scientific">Gimesia aquarii</name>
    <dbReference type="NCBI Taxonomy" id="2527964"/>
    <lineage>
        <taxon>Bacteria</taxon>
        <taxon>Pseudomonadati</taxon>
        <taxon>Planctomycetota</taxon>
        <taxon>Planctomycetia</taxon>
        <taxon>Planctomycetales</taxon>
        <taxon>Planctomycetaceae</taxon>
        <taxon>Gimesia</taxon>
    </lineage>
</organism>
<evidence type="ECO:0000313" key="1">
    <source>
        <dbReference type="EMBL" id="QDT97142.1"/>
    </source>
</evidence>
<evidence type="ECO:0000313" key="2">
    <source>
        <dbReference type="Proteomes" id="UP000318704"/>
    </source>
</evidence>
<sequence>MAWGRHVFRFALSALFCMSAESLTLGDEIQPVLNQSNSSNGEESATIYSIDDSNHYQQNDDSRYLINARVGTTYYSVPGESLFGAGYGLDFAYQLTEDWGFVASGNFNSVSQGTQFVGSLGTVKLPDLYGYEWQDPFSFSFFFDQFTDSRVDTFGSDLYLNGVRLQIGYALSESLEVGAIFSAPTHDDDDVKFLFVNFPNSLPTPGIIEMSESVSGYASGCIGDYQWGASAGYRDDPGTFTLSGNVRRPITESIALFSAASYEGNRGNWGVGFGVEFSFGGSARNTTCCCTTPCHAPVSPKTVIRAQNSDEVDILLVNVPPQKEFPDPDNNAGEFPLMPEAPTISPFTNLNNRITNSWTNRYKNWSTRSLMILTPENVERGLNVDGLTNRMQDQLQSPFTKFSVQTNGGFGRTDGRRID</sequence>
<accession>A0A517VVV7</accession>
<gene>
    <name evidence="1" type="ORF">V144x_26130</name>
</gene>
<dbReference type="Proteomes" id="UP000318704">
    <property type="component" value="Chromosome"/>
</dbReference>
<dbReference type="RefSeq" id="WP_144985518.1">
    <property type="nucleotide sequence ID" value="NZ_CP037920.1"/>
</dbReference>
<reference evidence="1 2" key="1">
    <citation type="submission" date="2019-03" db="EMBL/GenBank/DDBJ databases">
        <title>Deep-cultivation of Planctomycetes and their phenomic and genomic characterization uncovers novel biology.</title>
        <authorList>
            <person name="Wiegand S."/>
            <person name="Jogler M."/>
            <person name="Boedeker C."/>
            <person name="Pinto D."/>
            <person name="Vollmers J."/>
            <person name="Rivas-Marin E."/>
            <person name="Kohn T."/>
            <person name="Peeters S.H."/>
            <person name="Heuer A."/>
            <person name="Rast P."/>
            <person name="Oberbeckmann S."/>
            <person name="Bunk B."/>
            <person name="Jeske O."/>
            <person name="Meyerdierks A."/>
            <person name="Storesund J.E."/>
            <person name="Kallscheuer N."/>
            <person name="Luecker S."/>
            <person name="Lage O.M."/>
            <person name="Pohl T."/>
            <person name="Merkel B.J."/>
            <person name="Hornburger P."/>
            <person name="Mueller R.-W."/>
            <person name="Bruemmer F."/>
            <person name="Labrenz M."/>
            <person name="Spormann A.M."/>
            <person name="Op den Camp H."/>
            <person name="Overmann J."/>
            <person name="Amann R."/>
            <person name="Jetten M.S.M."/>
            <person name="Mascher T."/>
            <person name="Medema M.H."/>
            <person name="Devos D.P."/>
            <person name="Kaster A.-K."/>
            <person name="Ovreas L."/>
            <person name="Rohde M."/>
            <person name="Galperin M.Y."/>
            <person name="Jogler C."/>
        </authorList>
    </citation>
    <scope>NUCLEOTIDE SEQUENCE [LARGE SCALE GENOMIC DNA]</scope>
    <source>
        <strain evidence="1 2">V144</strain>
    </source>
</reference>